<evidence type="ECO:0000259" key="2">
    <source>
        <dbReference type="Pfam" id="PF11611"/>
    </source>
</evidence>
<organism evidence="3">
    <name type="scientific">bioreactor metagenome</name>
    <dbReference type="NCBI Taxonomy" id="1076179"/>
    <lineage>
        <taxon>unclassified sequences</taxon>
        <taxon>metagenomes</taxon>
        <taxon>ecological metagenomes</taxon>
    </lineage>
</organism>
<evidence type="ECO:0000256" key="1">
    <source>
        <dbReference type="ARBA" id="ARBA00022729"/>
    </source>
</evidence>
<gene>
    <name evidence="3" type="ORF">SDC9_193693</name>
</gene>
<name>A0A645I4S8_9ZZZZ</name>
<keyword evidence="1" id="KW-0732">Signal</keyword>
<dbReference type="InterPro" id="IPR029051">
    <property type="entry name" value="DUF4352"/>
</dbReference>
<protein>
    <recommendedName>
        <fullName evidence="2">DUF4352 domain-containing protein</fullName>
    </recommendedName>
</protein>
<sequence>MRRSKQLLILLLLLSLLPACSLTNKDSRPHGEKFSYEIGNTIATAFFEWDLDSLEVGRNFRDYLPEDRQAQFLVCEIRLKNTSSSTLPMSFADFKLVYTDEGGKEQTLYPLEPFLEGQLPDTYQLAKDEMLSGLLIYQIPKNLKQGNLVYQEIYEDHFKGNIHNLHLFFE</sequence>
<feature type="domain" description="DUF4352" evidence="2">
    <location>
        <begin position="62"/>
        <end position="156"/>
    </location>
</feature>
<dbReference type="Pfam" id="PF11611">
    <property type="entry name" value="DUF4352"/>
    <property type="match status" value="1"/>
</dbReference>
<proteinExistence type="predicted"/>
<dbReference type="InterPro" id="IPR029050">
    <property type="entry name" value="Immunoprotect_excell_Ig-like"/>
</dbReference>
<evidence type="ECO:0000313" key="3">
    <source>
        <dbReference type="EMBL" id="MPN46110.1"/>
    </source>
</evidence>
<comment type="caution">
    <text evidence="3">The sequence shown here is derived from an EMBL/GenBank/DDBJ whole genome shotgun (WGS) entry which is preliminary data.</text>
</comment>
<dbReference type="Gene3D" id="2.60.40.1240">
    <property type="match status" value="1"/>
</dbReference>
<dbReference type="AlphaFoldDB" id="A0A645I4S8"/>
<reference evidence="3" key="1">
    <citation type="submission" date="2019-08" db="EMBL/GenBank/DDBJ databases">
        <authorList>
            <person name="Kucharzyk K."/>
            <person name="Murdoch R.W."/>
            <person name="Higgins S."/>
            <person name="Loffler F."/>
        </authorList>
    </citation>
    <scope>NUCLEOTIDE SEQUENCE</scope>
</reference>
<dbReference type="EMBL" id="VSSQ01106504">
    <property type="protein sequence ID" value="MPN46110.1"/>
    <property type="molecule type" value="Genomic_DNA"/>
</dbReference>
<accession>A0A645I4S8</accession>